<feature type="region of interest" description="Disordered" evidence="1">
    <location>
        <begin position="357"/>
        <end position="435"/>
    </location>
</feature>
<dbReference type="Proteomes" id="UP000277580">
    <property type="component" value="Unassembled WGS sequence"/>
</dbReference>
<dbReference type="AlphaFoldDB" id="A0A3N4KP66"/>
<feature type="region of interest" description="Disordered" evidence="1">
    <location>
        <begin position="1"/>
        <end position="142"/>
    </location>
</feature>
<evidence type="ECO:0000313" key="3">
    <source>
        <dbReference type="Proteomes" id="UP000277580"/>
    </source>
</evidence>
<sequence>MAPKRPLYSQGTYDASVESREDPPRRSRALRSRSPGQPMLIDVGDTPPPPSDQQARNRRVDRRAEAPEERNSNFVDLEEANVRGRRQSRNMSPPAREPRDANQEYSDFNHLREYRERDPNPWRVNSNEERHGRQTTPYPSHNKRTLADHVVRSYPDWMKQSDIEKEYTAVDKMIELFRNDQRAQQPTLNDRSGTTSMSRQRYEGRLDTWRNMNPPPNMSSLIEANARMRDQAELQRSRRDPVGNNLPLPRERAERMVSADMQNPPADLARRSRNTGRSARPLTPPRAGPSNYRSQPPDLRNFVGTGSPPVARSENPGGGRVLIEPNVEYFLRHGNSPVAAHQPQAQRPAPRRNEEFRNLPTAHRSVRPFTFDPQRTYGQSRPPSPRGQATVEVAPFTFPAPRRLQQGSRDLPDQRIRPSPVFDCDEGELPDSQDA</sequence>
<feature type="region of interest" description="Disordered" evidence="1">
    <location>
        <begin position="228"/>
        <end position="319"/>
    </location>
</feature>
<evidence type="ECO:0000313" key="2">
    <source>
        <dbReference type="EMBL" id="RPB12307.1"/>
    </source>
</evidence>
<feature type="compositionally biased region" description="Basic and acidic residues" evidence="1">
    <location>
        <begin position="62"/>
        <end position="71"/>
    </location>
</feature>
<feature type="compositionally biased region" description="Basic and acidic residues" evidence="1">
    <location>
        <begin position="96"/>
        <end position="132"/>
    </location>
</feature>
<accession>A0A3N4KP66</accession>
<evidence type="ECO:0000256" key="1">
    <source>
        <dbReference type="SAM" id="MobiDB-lite"/>
    </source>
</evidence>
<reference evidence="2 3" key="1">
    <citation type="journal article" date="2018" name="Nat. Ecol. Evol.">
        <title>Pezizomycetes genomes reveal the molecular basis of ectomycorrhizal truffle lifestyle.</title>
        <authorList>
            <person name="Murat C."/>
            <person name="Payen T."/>
            <person name="Noel B."/>
            <person name="Kuo A."/>
            <person name="Morin E."/>
            <person name="Chen J."/>
            <person name="Kohler A."/>
            <person name="Krizsan K."/>
            <person name="Balestrini R."/>
            <person name="Da Silva C."/>
            <person name="Montanini B."/>
            <person name="Hainaut M."/>
            <person name="Levati E."/>
            <person name="Barry K.W."/>
            <person name="Belfiori B."/>
            <person name="Cichocki N."/>
            <person name="Clum A."/>
            <person name="Dockter R.B."/>
            <person name="Fauchery L."/>
            <person name="Guy J."/>
            <person name="Iotti M."/>
            <person name="Le Tacon F."/>
            <person name="Lindquist E.A."/>
            <person name="Lipzen A."/>
            <person name="Malagnac F."/>
            <person name="Mello A."/>
            <person name="Molinier V."/>
            <person name="Miyauchi S."/>
            <person name="Poulain J."/>
            <person name="Riccioni C."/>
            <person name="Rubini A."/>
            <person name="Sitrit Y."/>
            <person name="Splivallo R."/>
            <person name="Traeger S."/>
            <person name="Wang M."/>
            <person name="Zifcakova L."/>
            <person name="Wipf D."/>
            <person name="Zambonelli A."/>
            <person name="Paolocci F."/>
            <person name="Nowrousian M."/>
            <person name="Ottonello S."/>
            <person name="Baldrian P."/>
            <person name="Spatafora J.W."/>
            <person name="Henrissat B."/>
            <person name="Nagy L.G."/>
            <person name="Aury J.M."/>
            <person name="Wincker P."/>
            <person name="Grigoriev I.V."/>
            <person name="Bonfante P."/>
            <person name="Martin F.M."/>
        </authorList>
    </citation>
    <scope>NUCLEOTIDE SEQUENCE [LARGE SCALE GENOMIC DNA]</scope>
    <source>
        <strain evidence="2 3">CCBAS932</strain>
    </source>
</reference>
<proteinExistence type="predicted"/>
<dbReference type="OrthoDB" id="5420234at2759"/>
<feature type="compositionally biased region" description="Basic and acidic residues" evidence="1">
    <location>
        <begin position="228"/>
        <end position="241"/>
    </location>
</feature>
<dbReference type="EMBL" id="ML119129">
    <property type="protein sequence ID" value="RPB12307.1"/>
    <property type="molecule type" value="Genomic_DNA"/>
</dbReference>
<name>A0A3N4KP66_9PEZI</name>
<feature type="compositionally biased region" description="Acidic residues" evidence="1">
    <location>
        <begin position="423"/>
        <end position="435"/>
    </location>
</feature>
<protein>
    <submittedName>
        <fullName evidence="2">Uncharacterized protein</fullName>
    </submittedName>
</protein>
<keyword evidence="3" id="KW-1185">Reference proteome</keyword>
<dbReference type="InParanoid" id="A0A3N4KP66"/>
<organism evidence="2 3">
    <name type="scientific">Morchella conica CCBAS932</name>
    <dbReference type="NCBI Taxonomy" id="1392247"/>
    <lineage>
        <taxon>Eukaryota</taxon>
        <taxon>Fungi</taxon>
        <taxon>Dikarya</taxon>
        <taxon>Ascomycota</taxon>
        <taxon>Pezizomycotina</taxon>
        <taxon>Pezizomycetes</taxon>
        <taxon>Pezizales</taxon>
        <taxon>Morchellaceae</taxon>
        <taxon>Morchella</taxon>
    </lineage>
</organism>
<gene>
    <name evidence="2" type="ORF">P167DRAFT_574344</name>
</gene>